<dbReference type="EMBL" id="NQKI01000020">
    <property type="protein sequence ID" value="OZY58928.1"/>
    <property type="molecule type" value="Genomic_DNA"/>
</dbReference>
<dbReference type="InterPro" id="IPR018060">
    <property type="entry name" value="HTH_AraC"/>
</dbReference>
<feature type="domain" description="HTH araC/xylS-type" evidence="7">
    <location>
        <begin position="214"/>
        <end position="315"/>
    </location>
</feature>
<sequence length="323" mass="36500">MNSCLLSNTSSVFDRADPHAVSSYVNEHMGMHDIRMPRLGQPAASLNHRKFASLDLCRISYGGSVQVTSPALETIYHLQVLLRGHCLWRGGGEKHHFSPGELLLINPDDPVDLTYSADCEKFIIKLPSSLLDKTCRDHHWQPPDDGIRFKPRHNLHQLEGFYGLLQLVCVEAESAHTLQQVQEHFTRIICAKLLTLLDNNVSRLPLAQGAASFERILQFIETNLKHDISVEQLARLAHSSPRSLYALFERHTGTTPKSFIRQKKLEQIRSSLCDPAARVRNVTQVALEYGFLHLGRFSESYRSAFGELPSETLRRHKAPNPQG</sequence>
<keyword evidence="5" id="KW-0804">Transcription</keyword>
<dbReference type="InterPro" id="IPR009057">
    <property type="entry name" value="Homeodomain-like_sf"/>
</dbReference>
<dbReference type="PANTHER" id="PTHR46796">
    <property type="entry name" value="HTH-TYPE TRANSCRIPTIONAL ACTIVATOR RHAS-RELATED"/>
    <property type="match status" value="1"/>
</dbReference>
<dbReference type="InterPro" id="IPR035418">
    <property type="entry name" value="AraC-bd_2"/>
</dbReference>
<dbReference type="SUPFAM" id="SSF46689">
    <property type="entry name" value="Homeodomain-like"/>
    <property type="match status" value="1"/>
</dbReference>
<accession>A0A266NAB7</accession>
<proteinExistence type="predicted"/>
<dbReference type="Pfam" id="PF14525">
    <property type="entry name" value="AraC_binding_2"/>
    <property type="match status" value="1"/>
</dbReference>
<dbReference type="RefSeq" id="WP_094993874.1">
    <property type="nucleotide sequence ID" value="NZ_NQKI01000020.1"/>
</dbReference>
<dbReference type="PROSITE" id="PS01124">
    <property type="entry name" value="HTH_ARAC_FAMILY_2"/>
    <property type="match status" value="1"/>
</dbReference>
<dbReference type="InterPro" id="IPR037923">
    <property type="entry name" value="HTH-like"/>
</dbReference>
<dbReference type="Proteomes" id="UP000215788">
    <property type="component" value="Unassembled WGS sequence"/>
</dbReference>
<evidence type="ECO:0000256" key="6">
    <source>
        <dbReference type="ARBA" id="ARBA00037345"/>
    </source>
</evidence>
<dbReference type="Pfam" id="PF12833">
    <property type="entry name" value="HTH_18"/>
    <property type="match status" value="1"/>
</dbReference>
<dbReference type="OrthoDB" id="6003540at2"/>
<keyword evidence="4" id="KW-0010">Activator</keyword>
<keyword evidence="3" id="KW-0238">DNA-binding</keyword>
<evidence type="ECO:0000259" key="7">
    <source>
        <dbReference type="PROSITE" id="PS01124"/>
    </source>
</evidence>
<comment type="subcellular location">
    <subcellularLocation>
        <location evidence="1">Cytoplasm</location>
    </subcellularLocation>
</comment>
<dbReference type="InterPro" id="IPR050204">
    <property type="entry name" value="AraC_XylS_family_regulators"/>
</dbReference>
<evidence type="ECO:0000256" key="4">
    <source>
        <dbReference type="ARBA" id="ARBA00023159"/>
    </source>
</evidence>
<dbReference type="Gene3D" id="1.10.10.60">
    <property type="entry name" value="Homeodomain-like"/>
    <property type="match status" value="1"/>
</dbReference>
<keyword evidence="2" id="KW-0805">Transcription regulation</keyword>
<dbReference type="GO" id="GO:0003700">
    <property type="term" value="F:DNA-binding transcription factor activity"/>
    <property type="evidence" value="ECO:0007669"/>
    <property type="project" value="InterPro"/>
</dbReference>
<dbReference type="SMART" id="SM00342">
    <property type="entry name" value="HTH_ARAC"/>
    <property type="match status" value="1"/>
</dbReference>
<evidence type="ECO:0000256" key="1">
    <source>
        <dbReference type="ARBA" id="ARBA00004496"/>
    </source>
</evidence>
<comment type="caution">
    <text evidence="8">The sequence shown here is derived from an EMBL/GenBank/DDBJ whole genome shotgun (WGS) entry which is preliminary data.</text>
</comment>
<organism evidence="8 10">
    <name type="scientific">Pseudomonas lundensis</name>
    <dbReference type="NCBI Taxonomy" id="86185"/>
    <lineage>
        <taxon>Bacteria</taxon>
        <taxon>Pseudomonadati</taxon>
        <taxon>Pseudomonadota</taxon>
        <taxon>Gammaproteobacteria</taxon>
        <taxon>Pseudomonadales</taxon>
        <taxon>Pseudomonadaceae</taxon>
        <taxon>Pseudomonas</taxon>
    </lineage>
</organism>
<evidence type="ECO:0000256" key="5">
    <source>
        <dbReference type="ARBA" id="ARBA00023163"/>
    </source>
</evidence>
<comment type="function">
    <text evidence="6">Regulatory protein of the TOL plasmid xyl operons. XylS activates the xylXYZLTEGFJQKIH operon required for the degradation of toluene, m-xylene and p-xylene.</text>
</comment>
<reference evidence="8 10" key="1">
    <citation type="submission" date="2017-08" db="EMBL/GenBank/DDBJ databases">
        <title>Genomic and metabolic characterisation of spoilage-associated Pseudomonas species.</title>
        <authorList>
            <person name="Stanborough T."/>
            <person name="Fegan N."/>
            <person name="Powell S.M."/>
            <person name="Singh T."/>
            <person name="Tamplin M.L."/>
            <person name="Chandry P.S."/>
        </authorList>
    </citation>
    <scope>NUCLEOTIDE SEQUENCE [LARGE SCALE GENOMIC DNA]</scope>
    <source>
        <strain evidence="8 10">L1802</strain>
    </source>
</reference>
<name>A0A266NAB7_9PSED</name>
<evidence type="ECO:0000313" key="10">
    <source>
        <dbReference type="Proteomes" id="UP000215788"/>
    </source>
</evidence>
<dbReference type="EMBL" id="NQKI01000020">
    <property type="protein sequence ID" value="OZY58887.1"/>
    <property type="molecule type" value="Genomic_DNA"/>
</dbReference>
<evidence type="ECO:0000256" key="3">
    <source>
        <dbReference type="ARBA" id="ARBA00023125"/>
    </source>
</evidence>
<dbReference type="SUPFAM" id="SSF51215">
    <property type="entry name" value="Regulatory protein AraC"/>
    <property type="match status" value="1"/>
</dbReference>
<dbReference type="GO" id="GO:0043565">
    <property type="term" value="F:sequence-specific DNA binding"/>
    <property type="evidence" value="ECO:0007669"/>
    <property type="project" value="InterPro"/>
</dbReference>
<evidence type="ECO:0000313" key="8">
    <source>
        <dbReference type="EMBL" id="OZY58887.1"/>
    </source>
</evidence>
<dbReference type="PANTHER" id="PTHR46796:SF6">
    <property type="entry name" value="ARAC SUBFAMILY"/>
    <property type="match status" value="1"/>
</dbReference>
<evidence type="ECO:0000313" key="9">
    <source>
        <dbReference type="EMBL" id="OZY58928.1"/>
    </source>
</evidence>
<dbReference type="GO" id="GO:0009893">
    <property type="term" value="P:positive regulation of metabolic process"/>
    <property type="evidence" value="ECO:0007669"/>
    <property type="project" value="UniProtKB-ARBA"/>
</dbReference>
<gene>
    <name evidence="8" type="ORF">CJF39_13465</name>
    <name evidence="9" type="ORF">CJF39_13690</name>
</gene>
<dbReference type="GO" id="GO:0005737">
    <property type="term" value="C:cytoplasm"/>
    <property type="evidence" value="ECO:0007669"/>
    <property type="project" value="UniProtKB-SubCell"/>
</dbReference>
<evidence type="ECO:0000256" key="2">
    <source>
        <dbReference type="ARBA" id="ARBA00023015"/>
    </source>
</evidence>
<dbReference type="AlphaFoldDB" id="A0A266NAB7"/>
<dbReference type="InterPro" id="IPR018062">
    <property type="entry name" value="HTH_AraC-typ_CS"/>
</dbReference>
<protein>
    <submittedName>
        <fullName evidence="8">AraC family transcriptional regulator</fullName>
    </submittedName>
</protein>
<dbReference type="PROSITE" id="PS00041">
    <property type="entry name" value="HTH_ARAC_FAMILY_1"/>
    <property type="match status" value="1"/>
</dbReference>